<dbReference type="SUPFAM" id="SSF52172">
    <property type="entry name" value="CheY-like"/>
    <property type="match status" value="1"/>
</dbReference>
<feature type="domain" description="Response regulatory" evidence="4">
    <location>
        <begin position="6"/>
        <end position="123"/>
    </location>
</feature>
<accession>A0A1E3A1F0</accession>
<dbReference type="PROSITE" id="PS51832">
    <property type="entry name" value="HD_GYP"/>
    <property type="match status" value="1"/>
</dbReference>
<dbReference type="AlphaFoldDB" id="A0A1E3A1F0"/>
<evidence type="ECO:0000259" key="4">
    <source>
        <dbReference type="PROSITE" id="PS50110"/>
    </source>
</evidence>
<dbReference type="Pfam" id="PF00990">
    <property type="entry name" value="GGDEF"/>
    <property type="match status" value="1"/>
</dbReference>
<dbReference type="GO" id="GO:0016787">
    <property type="term" value="F:hydrolase activity"/>
    <property type="evidence" value="ECO:0007669"/>
    <property type="project" value="UniProtKB-KW"/>
</dbReference>
<dbReference type="PROSITE" id="PS50110">
    <property type="entry name" value="RESPONSE_REGULATORY"/>
    <property type="match status" value="1"/>
</dbReference>
<dbReference type="InterPro" id="IPR003607">
    <property type="entry name" value="HD/PDEase_dom"/>
</dbReference>
<dbReference type="RefSeq" id="WP_069154864.1">
    <property type="nucleotide sequence ID" value="NZ_MCGH01000004.1"/>
</dbReference>
<gene>
    <name evidence="7" type="primary">rpfG_8</name>
    <name evidence="7" type="ORF">BEI61_05479</name>
</gene>
<evidence type="ECO:0000259" key="5">
    <source>
        <dbReference type="PROSITE" id="PS50887"/>
    </source>
</evidence>
<comment type="function">
    <text evidence="2">May play the central regulatory role in sporulation. It may be an element of the effector pathway responsible for the activation of sporulation genes in response to nutritional stress. Spo0A may act in concert with spo0H (a sigma factor) to control the expression of some genes that are critical to the sporulation process.</text>
</comment>
<dbReference type="Pfam" id="PF13487">
    <property type="entry name" value="HD_5"/>
    <property type="match status" value="1"/>
</dbReference>
<dbReference type="InterPro" id="IPR000160">
    <property type="entry name" value="GGDEF_dom"/>
</dbReference>
<proteinExistence type="predicted"/>
<evidence type="ECO:0000259" key="6">
    <source>
        <dbReference type="PROSITE" id="PS51832"/>
    </source>
</evidence>
<dbReference type="InterPro" id="IPR052020">
    <property type="entry name" value="Cyclic_di-GMP/3'3'-cGAMP_PDE"/>
</dbReference>
<dbReference type="Pfam" id="PF00072">
    <property type="entry name" value="Response_reg"/>
    <property type="match status" value="1"/>
</dbReference>
<organism evidence="7 8">
    <name type="scientific">Eisenbergiella tayi</name>
    <dbReference type="NCBI Taxonomy" id="1432052"/>
    <lineage>
        <taxon>Bacteria</taxon>
        <taxon>Bacillati</taxon>
        <taxon>Bacillota</taxon>
        <taxon>Clostridia</taxon>
        <taxon>Lachnospirales</taxon>
        <taxon>Lachnospiraceae</taxon>
        <taxon>Eisenbergiella</taxon>
    </lineage>
</organism>
<dbReference type="CDD" id="cd01949">
    <property type="entry name" value="GGDEF"/>
    <property type="match status" value="1"/>
</dbReference>
<keyword evidence="3" id="KW-0597">Phosphoprotein</keyword>
<evidence type="ECO:0000313" key="8">
    <source>
        <dbReference type="Proteomes" id="UP000094067"/>
    </source>
</evidence>
<dbReference type="InterPro" id="IPR043128">
    <property type="entry name" value="Rev_trsase/Diguanyl_cyclase"/>
</dbReference>
<dbReference type="InterPro" id="IPR011006">
    <property type="entry name" value="CheY-like_superfamily"/>
</dbReference>
<feature type="domain" description="GGDEF" evidence="5">
    <location>
        <begin position="544"/>
        <end position="670"/>
    </location>
</feature>
<dbReference type="SMART" id="SM00471">
    <property type="entry name" value="HDc"/>
    <property type="match status" value="1"/>
</dbReference>
<dbReference type="SMART" id="SM00267">
    <property type="entry name" value="GGDEF"/>
    <property type="match status" value="1"/>
</dbReference>
<comment type="caution">
    <text evidence="7">The sequence shown here is derived from an EMBL/GenBank/DDBJ whole genome shotgun (WGS) entry which is preliminary data.</text>
</comment>
<dbReference type="PATRIC" id="fig|1432052.4.peg.6091"/>
<evidence type="ECO:0000256" key="2">
    <source>
        <dbReference type="ARBA" id="ARBA00024867"/>
    </source>
</evidence>
<dbReference type="PROSITE" id="PS50887">
    <property type="entry name" value="GGDEF"/>
    <property type="match status" value="1"/>
</dbReference>
<dbReference type="SUPFAM" id="SSF55073">
    <property type="entry name" value="Nucleotide cyclase"/>
    <property type="match status" value="1"/>
</dbReference>
<dbReference type="Proteomes" id="UP000094067">
    <property type="component" value="Unassembled WGS sequence"/>
</dbReference>
<feature type="modified residue" description="4-aspartylphosphate" evidence="3">
    <location>
        <position position="56"/>
    </location>
</feature>
<dbReference type="NCBIfam" id="TIGR00254">
    <property type="entry name" value="GGDEF"/>
    <property type="match status" value="1"/>
</dbReference>
<reference evidence="7 8" key="1">
    <citation type="submission" date="2016-07" db="EMBL/GenBank/DDBJ databases">
        <title>Characterization of isolates of Eisenbergiella tayi derived from blood cultures, using whole genome sequencing.</title>
        <authorList>
            <person name="Burdz T."/>
            <person name="Wiebe D."/>
            <person name="Huynh C."/>
            <person name="Bernard K."/>
        </authorList>
    </citation>
    <scope>NUCLEOTIDE SEQUENCE [LARGE SCALE GENOMIC DNA]</scope>
    <source>
        <strain evidence="7 8">NML 110608</strain>
    </source>
</reference>
<name>A0A1E3A1F0_9FIRM</name>
<evidence type="ECO:0000256" key="1">
    <source>
        <dbReference type="ARBA" id="ARBA00018672"/>
    </source>
</evidence>
<dbReference type="EMBL" id="MCGH01000004">
    <property type="protein sequence ID" value="ODM02317.1"/>
    <property type="molecule type" value="Genomic_DNA"/>
</dbReference>
<dbReference type="CDD" id="cd00077">
    <property type="entry name" value="HDc"/>
    <property type="match status" value="1"/>
</dbReference>
<dbReference type="Gene3D" id="3.30.70.270">
    <property type="match status" value="1"/>
</dbReference>
<evidence type="ECO:0000256" key="3">
    <source>
        <dbReference type="PROSITE-ProRule" id="PRU00169"/>
    </source>
</evidence>
<dbReference type="Gene3D" id="3.40.50.2300">
    <property type="match status" value="1"/>
</dbReference>
<dbReference type="PANTHER" id="PTHR45228">
    <property type="entry name" value="CYCLIC DI-GMP PHOSPHODIESTERASE TM_0186-RELATED"/>
    <property type="match status" value="1"/>
</dbReference>
<dbReference type="InterPro" id="IPR037522">
    <property type="entry name" value="HD_GYP_dom"/>
</dbReference>
<protein>
    <recommendedName>
        <fullName evidence="1">Stage 0 sporulation protein A homolog</fullName>
    </recommendedName>
</protein>
<dbReference type="Gene3D" id="1.10.3210.10">
    <property type="entry name" value="Hypothetical protein af1432"/>
    <property type="match status" value="1"/>
</dbReference>
<dbReference type="InterPro" id="IPR001789">
    <property type="entry name" value="Sig_transdc_resp-reg_receiver"/>
</dbReference>
<keyword evidence="7" id="KW-0378">Hydrolase</keyword>
<dbReference type="PANTHER" id="PTHR45228:SF5">
    <property type="entry name" value="CYCLIC DI-GMP PHOSPHODIESTERASE VC_1348-RELATED"/>
    <property type="match status" value="1"/>
</dbReference>
<evidence type="ECO:0000313" key="7">
    <source>
        <dbReference type="EMBL" id="ODM02317.1"/>
    </source>
</evidence>
<feature type="domain" description="HD-GYP" evidence="6">
    <location>
        <begin position="143"/>
        <end position="351"/>
    </location>
</feature>
<sequence length="688" mass="78149">MNTKGKILIVDDAELNRSVLADILGEKYEIIEAENGLEAIVQIEKNKHELSLVLLDIMMPKVDGFEVLAIMNKNKWLEQIPVIIISSETSPTYIENAYDLGALEYISRPFEPRTVQHRVSHMIMLYSKQKHLENMVTEQMLEKEKSNQIMVDVLSHIVEFRNGESGMHVLNIRLITELLLKRLCAVTDRYRDIQTKIPMIANASALHDIGKISIDEKILNKPGRLTAEEYELVKFHSAAGANMLEKTQYYPKEELVKIARDICRWHHERYDGGGYPDGLVGDEIPIEAQVVALADVYDALTHERVYKNAYSHEQAMQMIMDGRCGAFNPLLLRCLTDIGGDLEKELKMCSLGKIPKMEAHDLAQSLLQSGNASNRTLALLEQERTKYQFFAAMSREIQFEYSFQTDMLILSEWGAARLGLPEIMIYASEKHTLQEMMEADDYGDLRDLILTASHGEPTVIKSYRLNIHGTQRWHKILARPLWPGEDTDEITGIIGKCIDVHDELTEVNSLKQVASTDELTGLYRREFARRKIKETLAGDTAVEKKFALLLFDLDLFKNANDHYGHVFGDQVLRVVAHRTQKVVRDSDVVARAGGDEFMIFLEYKTDIDSVAKRIFHSLSGAYQGFDTTISMGIALAPADASEYEKLFYCADQALYTVKQKGRNGYCFYDKTMKSPFSVLSPISADKHS</sequence>
<dbReference type="SUPFAM" id="SSF109604">
    <property type="entry name" value="HD-domain/PDEase-like"/>
    <property type="match status" value="1"/>
</dbReference>
<dbReference type="SMART" id="SM00448">
    <property type="entry name" value="REC"/>
    <property type="match status" value="1"/>
</dbReference>
<dbReference type="GO" id="GO:0000160">
    <property type="term" value="P:phosphorelay signal transduction system"/>
    <property type="evidence" value="ECO:0007669"/>
    <property type="project" value="InterPro"/>
</dbReference>
<dbReference type="InterPro" id="IPR029787">
    <property type="entry name" value="Nucleotide_cyclase"/>
</dbReference>